<keyword evidence="3 5" id="KW-1133">Transmembrane helix</keyword>
<protein>
    <recommendedName>
        <fullName evidence="8">G-protein coupled receptors family 1 profile domain-containing protein</fullName>
    </recommendedName>
</protein>
<feature type="transmembrane region" description="Helical" evidence="5">
    <location>
        <begin position="63"/>
        <end position="84"/>
    </location>
</feature>
<organism evidence="6 7">
    <name type="scientific">Trichostrongylus colubriformis</name>
    <name type="common">Black scour worm</name>
    <dbReference type="NCBI Taxonomy" id="6319"/>
    <lineage>
        <taxon>Eukaryota</taxon>
        <taxon>Metazoa</taxon>
        <taxon>Ecdysozoa</taxon>
        <taxon>Nematoda</taxon>
        <taxon>Chromadorea</taxon>
        <taxon>Rhabditida</taxon>
        <taxon>Rhabditina</taxon>
        <taxon>Rhabditomorpha</taxon>
        <taxon>Strongyloidea</taxon>
        <taxon>Trichostrongylidae</taxon>
        <taxon>Trichostrongylus</taxon>
    </lineage>
</organism>
<proteinExistence type="predicted"/>
<gene>
    <name evidence="6" type="ORF">GCK32_019873</name>
</gene>
<comment type="subcellular location">
    <subcellularLocation>
        <location evidence="1">Membrane</location>
    </subcellularLocation>
</comment>
<dbReference type="GO" id="GO:0004930">
    <property type="term" value="F:G protein-coupled receptor activity"/>
    <property type="evidence" value="ECO:0007669"/>
    <property type="project" value="InterPro"/>
</dbReference>
<sequence length="158" mass="18438">MLYFNRYVVCAVTTPFYGSARTFFIYFLIVTNISTATCYLLCFCLIRLNQLDENIMKQVNRSLVVISLTVLLGWVSGVLIAHVLKILKLQVDELYLDLTAGLFVNFATAANFFVYYTVSGMYRDVFNKYLLKRLFKRRLSVVWRKVKRRVDIVEEMPA</sequence>
<dbReference type="InterPro" id="IPR019424">
    <property type="entry name" value="7TM_GPCR_Srsx"/>
</dbReference>
<dbReference type="EMBL" id="WIXE01007373">
    <property type="protein sequence ID" value="KAK5980467.1"/>
    <property type="molecule type" value="Genomic_DNA"/>
</dbReference>
<comment type="caution">
    <text evidence="6">The sequence shown here is derived from an EMBL/GenBank/DDBJ whole genome shotgun (WGS) entry which is preliminary data.</text>
</comment>
<evidence type="ECO:0000256" key="2">
    <source>
        <dbReference type="ARBA" id="ARBA00022692"/>
    </source>
</evidence>
<evidence type="ECO:0008006" key="8">
    <source>
        <dbReference type="Google" id="ProtNLM"/>
    </source>
</evidence>
<dbReference type="Pfam" id="PF10320">
    <property type="entry name" value="7TM_GPCR_Srsx"/>
    <property type="match status" value="1"/>
</dbReference>
<keyword evidence="2 5" id="KW-0812">Transmembrane</keyword>
<reference evidence="6 7" key="1">
    <citation type="submission" date="2019-10" db="EMBL/GenBank/DDBJ databases">
        <title>Assembly and Annotation for the nematode Trichostrongylus colubriformis.</title>
        <authorList>
            <person name="Martin J."/>
        </authorList>
    </citation>
    <scope>NUCLEOTIDE SEQUENCE [LARGE SCALE GENOMIC DNA]</scope>
    <source>
        <strain evidence="6">G859</strain>
        <tissue evidence="6">Whole worm</tissue>
    </source>
</reference>
<feature type="transmembrane region" description="Helical" evidence="5">
    <location>
        <begin position="96"/>
        <end position="118"/>
    </location>
</feature>
<evidence type="ECO:0000256" key="4">
    <source>
        <dbReference type="ARBA" id="ARBA00023136"/>
    </source>
</evidence>
<dbReference type="InterPro" id="IPR047130">
    <property type="entry name" value="7TM_GPCR_Srsx_nematod"/>
</dbReference>
<dbReference type="Proteomes" id="UP001331761">
    <property type="component" value="Unassembled WGS sequence"/>
</dbReference>
<keyword evidence="4 5" id="KW-0472">Membrane</keyword>
<feature type="transmembrane region" description="Helical" evidence="5">
    <location>
        <begin position="23"/>
        <end position="42"/>
    </location>
</feature>
<dbReference type="AlphaFoldDB" id="A0AAN8FKI8"/>
<evidence type="ECO:0000256" key="5">
    <source>
        <dbReference type="SAM" id="Phobius"/>
    </source>
</evidence>
<dbReference type="PANTHER" id="PTHR23360:SF5">
    <property type="entry name" value="G-PROTEIN COUPLED RECEPTORS FAMILY 1 PROFILE DOMAIN-CONTAINING PROTEIN"/>
    <property type="match status" value="1"/>
</dbReference>
<dbReference type="PANTHER" id="PTHR23360">
    <property type="entry name" value="G-PROTEIN COUPLED RECEPTORS FAMILY 1 PROFILE DOMAIN-CONTAINING PROTEIN-RELATED"/>
    <property type="match status" value="1"/>
</dbReference>
<accession>A0AAN8FKI8</accession>
<evidence type="ECO:0000313" key="7">
    <source>
        <dbReference type="Proteomes" id="UP001331761"/>
    </source>
</evidence>
<evidence type="ECO:0000256" key="3">
    <source>
        <dbReference type="ARBA" id="ARBA00022989"/>
    </source>
</evidence>
<evidence type="ECO:0000313" key="6">
    <source>
        <dbReference type="EMBL" id="KAK5980467.1"/>
    </source>
</evidence>
<evidence type="ECO:0000256" key="1">
    <source>
        <dbReference type="ARBA" id="ARBA00004370"/>
    </source>
</evidence>
<keyword evidence="7" id="KW-1185">Reference proteome</keyword>
<dbReference type="GO" id="GO:0016020">
    <property type="term" value="C:membrane"/>
    <property type="evidence" value="ECO:0007669"/>
    <property type="project" value="UniProtKB-SubCell"/>
</dbReference>
<dbReference type="InterPro" id="IPR000276">
    <property type="entry name" value="GPCR_Rhodpsn"/>
</dbReference>
<name>A0AAN8FKI8_TRICO</name>
<dbReference type="SMART" id="SM01381">
    <property type="entry name" value="7TM_GPCR_Srsx"/>
    <property type="match status" value="1"/>
</dbReference>